<dbReference type="NCBIfam" id="TIGR01901">
    <property type="entry name" value="adhes_NPXG"/>
    <property type="match status" value="1"/>
</dbReference>
<organism evidence="3">
    <name type="scientific">Lyngbya confervoides BDU141951</name>
    <dbReference type="NCBI Taxonomy" id="1574623"/>
    <lineage>
        <taxon>Bacteria</taxon>
        <taxon>Bacillati</taxon>
        <taxon>Cyanobacteriota</taxon>
        <taxon>Cyanophyceae</taxon>
        <taxon>Oscillatoriophycideae</taxon>
        <taxon>Oscillatoriales</taxon>
        <taxon>Microcoleaceae</taxon>
        <taxon>Lyngbya</taxon>
    </lineage>
</organism>
<feature type="domain" description="Filamentous haemagglutinin FhaB/tRNA nuclease CdiA-like TPS" evidence="2">
    <location>
        <begin position="239"/>
        <end position="351"/>
    </location>
</feature>
<evidence type="ECO:0000313" key="3">
    <source>
        <dbReference type="EMBL" id="NEV69981.1"/>
    </source>
</evidence>
<dbReference type="SMART" id="SM00912">
    <property type="entry name" value="Haemagg_act"/>
    <property type="match status" value="1"/>
</dbReference>
<gene>
    <name evidence="3" type="ORF">QQ91_023085</name>
</gene>
<name>A0A0C1Y7N7_9CYAN</name>
<comment type="caution">
    <text evidence="3">The sequence shown here is derived from an EMBL/GenBank/DDBJ whole genome shotgun (WGS) entry which is preliminary data.</text>
</comment>
<reference evidence="3" key="1">
    <citation type="submission" date="2014-11" db="EMBL/GenBank/DDBJ databases">
        <authorList>
            <person name="Malar M.C."/>
            <person name="Sen D."/>
            <person name="Tripathy S."/>
        </authorList>
    </citation>
    <scope>NUCLEOTIDE SEQUENCE</scope>
    <source>
        <strain evidence="3">BDU141951</strain>
    </source>
</reference>
<reference evidence="3" key="3">
    <citation type="submission" date="2020-02" db="EMBL/GenBank/DDBJ databases">
        <authorList>
            <person name="Sarangi A.N."/>
            <person name="Ghosh S."/>
            <person name="Mukherjee M."/>
            <person name="Tripathy S."/>
        </authorList>
    </citation>
    <scope>NUCLEOTIDE SEQUENCE</scope>
    <source>
        <strain evidence="3">BDU141951</strain>
    </source>
</reference>
<proteinExistence type="predicted"/>
<accession>A0A0C1Y7N7</accession>
<dbReference type="InterPro" id="IPR012334">
    <property type="entry name" value="Pectin_lyas_fold"/>
</dbReference>
<reference evidence="3" key="2">
    <citation type="journal article" date="2015" name="Genome Announc.">
        <title>Draft Genome Sequence of Filamentous Marine Cyanobacterium Lyngbya confervoides Strain BDU141951.</title>
        <authorList>
            <person name="Chandrababunaidu M.M."/>
            <person name="Sen D."/>
            <person name="Tripathy S."/>
        </authorList>
    </citation>
    <scope>NUCLEOTIDE SEQUENCE</scope>
    <source>
        <strain evidence="3">BDU141951</strain>
    </source>
</reference>
<feature type="compositionally biased region" description="Polar residues" evidence="1">
    <location>
        <begin position="189"/>
        <end position="198"/>
    </location>
</feature>
<dbReference type="Gene3D" id="2.160.20.10">
    <property type="entry name" value="Single-stranded right-handed beta-helix, Pectin lyase-like"/>
    <property type="match status" value="3"/>
</dbReference>
<feature type="region of interest" description="Disordered" evidence="1">
    <location>
        <begin position="150"/>
        <end position="213"/>
    </location>
</feature>
<dbReference type="InterPro" id="IPR011050">
    <property type="entry name" value="Pectin_lyase_fold/virulence"/>
</dbReference>
<sequence length="1843" mass="187665">MHRDRRCYAWAWLQGSTRYSAQTKAWLSLTSVLWLGSLGAQSSPAATGELPMPDWLPDSATPVQPDEAELDLTIPATDPIPVAPVFAPTVQFSTPVSPPPTAVEALPSLMEAEAIAPPSHEFSEGEATVPPEPTPVTTVAPLEVEAIAPVNPQAPDSATTARPPEAIAPATDSLTPATPQAEVPAASSDPASELTQFSPPRVWEPGTMPQDDWEDAAELASEPRSLQLAQLTVPDNTLGAESSVVNFVEPPNGQDFYRIEGGATRGSNLFHSFERFGVGFFGVYFANPVNIENIFARVTGGESSFISGTLGVEGPANLFLLNPNGITFDSGARLDISGSFTASTGSRFTFADGGEFNAAPVPGGDLLTLSVPLGVQFNDNNGPFNGDIINFARPILSAGQDLTLLGNTLDLFEQSSAGNNLTLVGNTLSLSGSLNAGNNLTLGATETVTFNGTETKPFAANATNDLTIQGNQGITVFTVQSAPVPLVSGGDMTLISDGAIAADTTFFDSGGNLQFLRLDGTPANLTDFNAPVIAAIGDIIFGDYRGTALKVIATGSIQAGDIEIVGPNTRFVADGSGSDEDLLASSQAVILRAGVPQVDNPNVPQVAGGTTFDNGTITNPFSGVLLPPGSILFDSIDTSNFTGGDGGPIILEAAGSITGFYLDSYSRTVTGNSGNGGNISLSAGRGVTGQGDIILNRPVRSGSQSFGGNAGNGGAVSFSTRAGDIQLNNAGVFSGSASDDFQGGSAQAGGAISFSTTSGNIRLTNSPLSSESDAFDAGPQANTGPAGNVSLTTSTGNITLENSAIFAMNDAPNQSSPGGTVTIASTDGGDITLNNLSRIWSYSASRLGQAGDGGAVRLSTTTGNIRLSDRSFIDTASRSSESDAGNGGAISLSTTTGNIMLSGNSSLDSRASAFSFDAARNAGHGGNISITSESGDITIMDNASIDSQTSTNFAGGEFGEGGDITISSPAGTVTLGSGINLNSNAAGGEGNGGDIRVAGTTVQLTNNELSTTVGGSGTAGDITINASNQARITSSRLLSGRLASAEGSGGGGTIRITAADIELRDFSFLNTATFGFGDAGDVQLVTTQGDIVLIDSSIFSLAAQQGNPGNIRLDSAGQLRLEGNSLVSTAVALGVPNTSSSRSGNITINAANGVEIIGTGAINQPVQVSTNPNLVSINSTDRSTPQPLDEAFALLPNVQTAPNVLFPQDIPFVSVNSSSSISCCSTRHYYSIDIESVGTQIILDVDTPKTKIFGASEVIDELNLLDVDLSLQRFDGIGNFDTLIFTPVAENASAPTTLGAGGSTTSDDAYLTYIFDRPGTYVIEVISEFSNPFFSPFAEIDYTLNVSLVDDSLVSSGISTQTRSGIPSGDITINTPSITLQNGGEISAETLRDGPAGDITLQPFGSGQTLDIQLGDRSTISSSTLPSRAGTDGSLVTGNSGRISLSAPAALNLSGPGSIQVETNTAGDAGAIALTAPQITLNGIEVSASTEFPEGLTAAQQAALIANRTAGRGGDIDIRTSLLTLNNGSQIRAATASTATGGNLTVTGNSPLTIGGDGRLTVEATGANSGQAGNLNVRASELLRLRDGIELSANSESRQGGGNINIDVENGSLVMRGGSYINATSSNPNAGDGGNVTLTLSDGFLIALPGQNNDIIANAVRGRGGNINISALRLFGFTLQDDANVSRLRGNNTNDISASSEIGLPGDIAIDTLALDPSQGLTELPLNLEDRADQVTPGCGLGNTDDGSEFVVTGRGGLPPGASDPLMANGVSVPWVTATEGESTIAIAPTNSPVTNAVLIEAQGVALDAAGQPYLAATAEDWAIYQAGLPTATTCTVQPTRSH</sequence>
<protein>
    <submittedName>
        <fullName evidence="3">Filamentous hemagglutinin N-terminal domain-containing protein</fullName>
    </submittedName>
</protein>
<feature type="region of interest" description="Disordered" evidence="1">
    <location>
        <begin position="767"/>
        <end position="787"/>
    </location>
</feature>
<dbReference type="SUPFAM" id="SSF51126">
    <property type="entry name" value="Pectin lyase-like"/>
    <property type="match status" value="1"/>
</dbReference>
<dbReference type="InterPro" id="IPR008638">
    <property type="entry name" value="FhaB/CdiA-like_TPS"/>
</dbReference>
<evidence type="ECO:0000259" key="2">
    <source>
        <dbReference type="SMART" id="SM00912"/>
    </source>
</evidence>
<dbReference type="EMBL" id="JTHE02000003">
    <property type="protein sequence ID" value="NEV69981.1"/>
    <property type="molecule type" value="Genomic_DNA"/>
</dbReference>
<evidence type="ECO:0000256" key="1">
    <source>
        <dbReference type="SAM" id="MobiDB-lite"/>
    </source>
</evidence>
<dbReference type="Pfam" id="PF05860">
    <property type="entry name" value="TPS"/>
    <property type="match status" value="1"/>
</dbReference>